<feature type="transmembrane region" description="Helical" evidence="1">
    <location>
        <begin position="62"/>
        <end position="82"/>
    </location>
</feature>
<keyword evidence="1" id="KW-1133">Transmembrane helix</keyword>
<evidence type="ECO:0008006" key="4">
    <source>
        <dbReference type="Google" id="ProtNLM"/>
    </source>
</evidence>
<evidence type="ECO:0000313" key="2">
    <source>
        <dbReference type="EMBL" id="GGG43328.1"/>
    </source>
</evidence>
<dbReference type="Proteomes" id="UP000597507">
    <property type="component" value="Unassembled WGS sequence"/>
</dbReference>
<accession>A0A8J2ZDY6</accession>
<keyword evidence="1" id="KW-0812">Transmembrane</keyword>
<name>A0A8J2ZDY6_9PROT</name>
<feature type="transmembrane region" description="Helical" evidence="1">
    <location>
        <begin position="36"/>
        <end position="55"/>
    </location>
</feature>
<dbReference type="RefSeq" id="WP_188902284.1">
    <property type="nucleotide sequence ID" value="NZ_BMKS01000011.1"/>
</dbReference>
<reference evidence="2 3" key="1">
    <citation type="journal article" date="2014" name="Int. J. Syst. Evol. Microbiol.">
        <title>Complete genome sequence of Corynebacterium casei LMG S-19264T (=DSM 44701T), isolated from a smear-ripened cheese.</title>
        <authorList>
            <consortium name="US DOE Joint Genome Institute (JGI-PGF)"/>
            <person name="Walter F."/>
            <person name="Albersmeier A."/>
            <person name="Kalinowski J."/>
            <person name="Ruckert C."/>
        </authorList>
    </citation>
    <scope>NUCLEOTIDE SEQUENCE [LARGE SCALE GENOMIC DNA]</scope>
    <source>
        <strain evidence="2 3">CGMCC 1.16330</strain>
    </source>
</reference>
<evidence type="ECO:0000256" key="1">
    <source>
        <dbReference type="SAM" id="Phobius"/>
    </source>
</evidence>
<keyword evidence="3" id="KW-1185">Reference proteome</keyword>
<evidence type="ECO:0000313" key="3">
    <source>
        <dbReference type="Proteomes" id="UP000597507"/>
    </source>
</evidence>
<keyword evidence="1" id="KW-0472">Membrane</keyword>
<organism evidence="2 3">
    <name type="scientific">Caldovatus sediminis</name>
    <dbReference type="NCBI Taxonomy" id="2041189"/>
    <lineage>
        <taxon>Bacteria</taxon>
        <taxon>Pseudomonadati</taxon>
        <taxon>Pseudomonadota</taxon>
        <taxon>Alphaproteobacteria</taxon>
        <taxon>Acetobacterales</taxon>
        <taxon>Roseomonadaceae</taxon>
        <taxon>Caldovatus</taxon>
    </lineage>
</organism>
<sequence>MSEADLALLFTALSCLALRVAGLAVAGALRADHPFVAWAAAVAQATLAAFVVLAVAAPSGALATLPLAARVAALAAGLVGYAAFGRRLLPALLAGLAVLVLTRAI</sequence>
<proteinExistence type="predicted"/>
<dbReference type="AlphaFoldDB" id="A0A8J2ZDY6"/>
<protein>
    <recommendedName>
        <fullName evidence="4">AzlD domain-containing protein</fullName>
    </recommendedName>
</protein>
<gene>
    <name evidence="2" type="ORF">GCM10010964_33420</name>
</gene>
<dbReference type="EMBL" id="BMKS01000011">
    <property type="protein sequence ID" value="GGG43328.1"/>
    <property type="molecule type" value="Genomic_DNA"/>
</dbReference>
<comment type="caution">
    <text evidence="2">The sequence shown here is derived from an EMBL/GenBank/DDBJ whole genome shotgun (WGS) entry which is preliminary data.</text>
</comment>